<proteinExistence type="predicted"/>
<dbReference type="Gene3D" id="3.30.428.10">
    <property type="entry name" value="HIT-like"/>
    <property type="match status" value="1"/>
</dbReference>
<evidence type="ECO:0000256" key="2">
    <source>
        <dbReference type="PIRSR" id="PIRSR639383-1"/>
    </source>
</evidence>
<feature type="binding site" evidence="3">
    <location>
        <position position="51"/>
    </location>
    <ligand>
        <name>substrate</name>
    </ligand>
</feature>
<protein>
    <submittedName>
        <fullName evidence="6">Histidine triad (HIT) protein</fullName>
    </submittedName>
</protein>
<dbReference type="CDD" id="cd01275">
    <property type="entry name" value="FHIT"/>
    <property type="match status" value="1"/>
</dbReference>
<accession>D1B7E8</accession>
<dbReference type="InterPro" id="IPR052908">
    <property type="entry name" value="AP-4-A_phosphorylase"/>
</dbReference>
<dbReference type="eggNOG" id="COG0537">
    <property type="taxonomic scope" value="Bacteria"/>
</dbReference>
<feature type="short sequence motif" description="Histidine triad motif" evidence="4">
    <location>
        <begin position="119"/>
        <end position="123"/>
    </location>
</feature>
<dbReference type="AlphaFoldDB" id="D1B7E8"/>
<dbReference type="STRING" id="525903.Taci_1725"/>
<feature type="domain" description="HIT" evidence="5">
    <location>
        <begin position="27"/>
        <end position="134"/>
    </location>
</feature>
<dbReference type="PANTHER" id="PTHR42997">
    <property type="entry name" value="HIT FAMILY HYDROLASE"/>
    <property type="match status" value="1"/>
</dbReference>
<dbReference type="PROSITE" id="PS51084">
    <property type="entry name" value="HIT_2"/>
    <property type="match status" value="1"/>
</dbReference>
<dbReference type="KEGG" id="tai:Taci_1725"/>
<evidence type="ECO:0000256" key="1">
    <source>
        <dbReference type="ARBA" id="ARBA00022741"/>
    </source>
</evidence>
<reference evidence="6 7" key="1">
    <citation type="journal article" date="2009" name="Stand. Genomic Sci.">
        <title>Complete genome sequence of Thermanaerovibrio acidaminovorans type strain (Su883).</title>
        <authorList>
            <person name="Chovatia M."/>
            <person name="Sikorski J."/>
            <person name="Schroder M."/>
            <person name="Lapidus A."/>
            <person name="Nolan M."/>
            <person name="Tice H."/>
            <person name="Glavina Del Rio T."/>
            <person name="Copeland A."/>
            <person name="Cheng J.F."/>
            <person name="Lucas S."/>
            <person name="Chen F."/>
            <person name="Bruce D."/>
            <person name="Goodwin L."/>
            <person name="Pitluck S."/>
            <person name="Ivanova N."/>
            <person name="Mavromatis K."/>
            <person name="Ovchinnikova G."/>
            <person name="Pati A."/>
            <person name="Chen A."/>
            <person name="Palaniappan K."/>
            <person name="Land M."/>
            <person name="Hauser L."/>
            <person name="Chang Y.J."/>
            <person name="Jeffries C.D."/>
            <person name="Chain P."/>
            <person name="Saunders E."/>
            <person name="Detter J.C."/>
            <person name="Brettin T."/>
            <person name="Rohde M."/>
            <person name="Goker M."/>
            <person name="Spring S."/>
            <person name="Bristow J."/>
            <person name="Markowitz V."/>
            <person name="Hugenholtz P."/>
            <person name="Kyrpides N.C."/>
            <person name="Klenk H.P."/>
            <person name="Eisen J.A."/>
        </authorList>
    </citation>
    <scope>NUCLEOTIDE SEQUENCE [LARGE SCALE GENOMIC DNA]</scope>
    <source>
        <strain evidence="7">ATCC 49978 / DSM 6589 / Su883</strain>
    </source>
</reference>
<keyword evidence="7" id="KW-1185">Reference proteome</keyword>
<dbReference type="GO" id="GO:0003824">
    <property type="term" value="F:catalytic activity"/>
    <property type="evidence" value="ECO:0007669"/>
    <property type="project" value="InterPro"/>
</dbReference>
<evidence type="ECO:0000256" key="4">
    <source>
        <dbReference type="PROSITE-ProRule" id="PRU00464"/>
    </source>
</evidence>
<name>D1B7E8_THEAS</name>
<dbReference type="HOGENOM" id="CLU_056776_1_2_0"/>
<evidence type="ECO:0000313" key="7">
    <source>
        <dbReference type="Proteomes" id="UP000002030"/>
    </source>
</evidence>
<dbReference type="PANTHER" id="PTHR42997:SF1">
    <property type="entry name" value="AP-4-A PHOSPHORYLASE"/>
    <property type="match status" value="1"/>
</dbReference>
<dbReference type="RefSeq" id="WP_012870448.1">
    <property type="nucleotide sequence ID" value="NC_013522.1"/>
</dbReference>
<evidence type="ECO:0000259" key="5">
    <source>
        <dbReference type="PROSITE" id="PS51084"/>
    </source>
</evidence>
<dbReference type="InterPro" id="IPR011146">
    <property type="entry name" value="HIT-like"/>
</dbReference>
<dbReference type="InterPro" id="IPR036265">
    <property type="entry name" value="HIT-like_sf"/>
</dbReference>
<dbReference type="EnsemblBacteria" id="ACZ19939">
    <property type="protein sequence ID" value="ACZ19939"/>
    <property type="gene ID" value="Taci_1725"/>
</dbReference>
<sequence length="161" mass="17553">MVNKEVIFAPWRMAYIKSGGIKDEGCFLCRVSESGDPLLIHRGESCLVILNRFPYNPGHLLVAPRRHVGDPSELTALEAEELWGLQVRCLQIIRAVMNPQGFNLGMNLGAVAGAGLPGHLHAHLVPRWNGDANFMPVVGGVKVIPEALEETARALREAWGG</sequence>
<evidence type="ECO:0000313" key="6">
    <source>
        <dbReference type="EMBL" id="ACZ19939.1"/>
    </source>
</evidence>
<dbReference type="OrthoDB" id="9784774at2"/>
<dbReference type="InterPro" id="IPR039383">
    <property type="entry name" value="FHIT"/>
</dbReference>
<dbReference type="SUPFAM" id="SSF54197">
    <property type="entry name" value="HIT-like"/>
    <property type="match status" value="1"/>
</dbReference>
<feature type="binding site" evidence="3">
    <location>
        <position position="123"/>
    </location>
    <ligand>
        <name>substrate</name>
    </ligand>
</feature>
<organism evidence="6 7">
    <name type="scientific">Thermanaerovibrio acidaminovorans (strain ATCC 49978 / DSM 6589 / Su883)</name>
    <name type="common">Selenomonas acidaminovorans</name>
    <dbReference type="NCBI Taxonomy" id="525903"/>
    <lineage>
        <taxon>Bacteria</taxon>
        <taxon>Thermotogati</taxon>
        <taxon>Synergistota</taxon>
        <taxon>Synergistia</taxon>
        <taxon>Synergistales</taxon>
        <taxon>Synergistaceae</taxon>
        <taxon>Thermanaerovibrio</taxon>
    </lineage>
</organism>
<dbReference type="GO" id="GO:0000166">
    <property type="term" value="F:nucleotide binding"/>
    <property type="evidence" value="ECO:0007669"/>
    <property type="project" value="UniProtKB-KW"/>
</dbReference>
<keyword evidence="1" id="KW-0547">Nucleotide-binding</keyword>
<dbReference type="Proteomes" id="UP000002030">
    <property type="component" value="Chromosome"/>
</dbReference>
<feature type="active site" description="Tele-AMP-histidine intermediate" evidence="2">
    <location>
        <position position="121"/>
    </location>
</feature>
<gene>
    <name evidence="6" type="ordered locus">Taci_1725</name>
</gene>
<evidence type="ECO:0000256" key="3">
    <source>
        <dbReference type="PIRSR" id="PIRSR639383-2"/>
    </source>
</evidence>
<dbReference type="Pfam" id="PF01230">
    <property type="entry name" value="HIT"/>
    <property type="match status" value="1"/>
</dbReference>
<dbReference type="EMBL" id="CP001818">
    <property type="protein sequence ID" value="ACZ19939.1"/>
    <property type="molecule type" value="Genomic_DNA"/>
</dbReference>